<evidence type="ECO:0000256" key="4">
    <source>
        <dbReference type="ARBA" id="ARBA00022692"/>
    </source>
</evidence>
<gene>
    <name evidence="9" type="ORF">COB13_10400</name>
</gene>
<feature type="transmembrane region" description="Helical" evidence="7">
    <location>
        <begin position="74"/>
        <end position="95"/>
    </location>
</feature>
<dbReference type="PANTHER" id="PTHR43005">
    <property type="entry name" value="BLR7065 PROTEIN"/>
    <property type="match status" value="1"/>
</dbReference>
<evidence type="ECO:0000256" key="7">
    <source>
        <dbReference type="RuleBase" id="RU363032"/>
    </source>
</evidence>
<protein>
    <submittedName>
        <fullName evidence="9">Sugar ABC transporter permease</fullName>
    </submittedName>
</protein>
<evidence type="ECO:0000256" key="1">
    <source>
        <dbReference type="ARBA" id="ARBA00004651"/>
    </source>
</evidence>
<evidence type="ECO:0000313" key="9">
    <source>
        <dbReference type="EMBL" id="PCJ00417.1"/>
    </source>
</evidence>
<dbReference type="InterPro" id="IPR000515">
    <property type="entry name" value="MetI-like"/>
</dbReference>
<keyword evidence="2 7" id="KW-0813">Transport</keyword>
<name>A0A2A4Z073_9PROT</name>
<dbReference type="GO" id="GO:0005886">
    <property type="term" value="C:plasma membrane"/>
    <property type="evidence" value="ECO:0007669"/>
    <property type="project" value="UniProtKB-SubCell"/>
</dbReference>
<keyword evidence="3" id="KW-1003">Cell membrane</keyword>
<feature type="transmembrane region" description="Helical" evidence="7">
    <location>
        <begin position="107"/>
        <end position="128"/>
    </location>
</feature>
<evidence type="ECO:0000256" key="5">
    <source>
        <dbReference type="ARBA" id="ARBA00022989"/>
    </source>
</evidence>
<evidence type="ECO:0000256" key="2">
    <source>
        <dbReference type="ARBA" id="ARBA00022448"/>
    </source>
</evidence>
<evidence type="ECO:0000256" key="3">
    <source>
        <dbReference type="ARBA" id="ARBA00022475"/>
    </source>
</evidence>
<organism evidence="9">
    <name type="scientific">OCS116 cluster bacterium</name>
    <dbReference type="NCBI Taxonomy" id="2030921"/>
    <lineage>
        <taxon>Bacteria</taxon>
        <taxon>Pseudomonadati</taxon>
        <taxon>Pseudomonadota</taxon>
        <taxon>Alphaproteobacteria</taxon>
        <taxon>OCS116 cluster</taxon>
    </lineage>
</organism>
<feature type="transmembrane region" description="Helical" evidence="7">
    <location>
        <begin position="266"/>
        <end position="285"/>
    </location>
</feature>
<keyword evidence="4 7" id="KW-0812">Transmembrane</keyword>
<dbReference type="PANTHER" id="PTHR43005:SF1">
    <property type="entry name" value="SPERMIDINE_PUTRESCINE TRANSPORT SYSTEM PERMEASE PROTEIN"/>
    <property type="match status" value="1"/>
</dbReference>
<reference evidence="9" key="2">
    <citation type="journal article" date="2018" name="ISME J.">
        <title>A dynamic microbial community with high functional redundancy inhabits the cold, oxic subseafloor aquifer.</title>
        <authorList>
            <person name="Tully B.J."/>
            <person name="Wheat C.G."/>
            <person name="Glazer B.T."/>
            <person name="Huber J.A."/>
        </authorList>
    </citation>
    <scope>NUCLEOTIDE SEQUENCE</scope>
    <source>
        <strain evidence="9">NORP83</strain>
    </source>
</reference>
<dbReference type="EMBL" id="NVUS01000012">
    <property type="protein sequence ID" value="PCJ00417.1"/>
    <property type="molecule type" value="Genomic_DNA"/>
</dbReference>
<comment type="subcellular location">
    <subcellularLocation>
        <location evidence="1 7">Cell membrane</location>
        <topology evidence="1 7">Multi-pass membrane protein</topology>
    </subcellularLocation>
</comment>
<dbReference type="Pfam" id="PF00528">
    <property type="entry name" value="BPD_transp_1"/>
    <property type="match status" value="1"/>
</dbReference>
<comment type="similarity">
    <text evidence="7">Belongs to the binding-protein-dependent transport system permease family.</text>
</comment>
<comment type="caution">
    <text evidence="9">The sequence shown here is derived from an EMBL/GenBank/DDBJ whole genome shotgun (WGS) entry which is preliminary data.</text>
</comment>
<dbReference type="AlphaFoldDB" id="A0A2A4Z073"/>
<keyword evidence="6 7" id="KW-0472">Membrane</keyword>
<feature type="transmembrane region" description="Helical" evidence="7">
    <location>
        <begin position="13"/>
        <end position="35"/>
    </location>
</feature>
<feature type="domain" description="ABC transmembrane type-1" evidence="8">
    <location>
        <begin position="70"/>
        <end position="283"/>
    </location>
</feature>
<feature type="transmembrane region" description="Helical" evidence="7">
    <location>
        <begin position="201"/>
        <end position="221"/>
    </location>
</feature>
<evidence type="ECO:0000259" key="8">
    <source>
        <dbReference type="PROSITE" id="PS50928"/>
    </source>
</evidence>
<dbReference type="InterPro" id="IPR035906">
    <property type="entry name" value="MetI-like_sf"/>
</dbReference>
<proteinExistence type="inferred from homology"/>
<dbReference type="GO" id="GO:0055085">
    <property type="term" value="P:transmembrane transport"/>
    <property type="evidence" value="ECO:0007669"/>
    <property type="project" value="InterPro"/>
</dbReference>
<keyword evidence="5 7" id="KW-1133">Transmembrane helix</keyword>
<sequence length="291" mass="32801">MDHHQTQNPQTKWFLWPAIIVMMVVAIYTTGYAIYMSLHDISLLKRPPYEFVGLEQITDLLGNARTHFAFLRSFVYVFVSVGIQLLLGIAISLYLNREFMGRGIVRAFLLIPLVMTPVVVGLIWRLFYDPNNGIINWLLSTLFGIGTIDWLGNPTIALGSLMIAEVWQWTPFIILITMASLDGMPTDPIEAAKIDGASEWQIFKFITLPLLLPTLVIGGMIRAIDSFKVFDLIFVMTRGGPALSTETVNMYAYIEAFSNFNLGKAVAISFVMTLIVSIGMTWLYSRIVRMD</sequence>
<reference key="1">
    <citation type="submission" date="2017-08" db="EMBL/GenBank/DDBJ databases">
        <title>A dynamic microbial community with high functional redundancy inhabits the cold, oxic subseafloor aquifer.</title>
        <authorList>
            <person name="Tully B.J."/>
            <person name="Wheat C.G."/>
            <person name="Glazer B.T."/>
            <person name="Huber J.A."/>
        </authorList>
    </citation>
    <scope>NUCLEOTIDE SEQUENCE [LARGE SCALE GENOMIC DNA]</scope>
</reference>
<dbReference type="Gene3D" id="1.10.3720.10">
    <property type="entry name" value="MetI-like"/>
    <property type="match status" value="1"/>
</dbReference>
<dbReference type="CDD" id="cd06261">
    <property type="entry name" value="TM_PBP2"/>
    <property type="match status" value="1"/>
</dbReference>
<dbReference type="PROSITE" id="PS50928">
    <property type="entry name" value="ABC_TM1"/>
    <property type="match status" value="1"/>
</dbReference>
<evidence type="ECO:0000256" key="6">
    <source>
        <dbReference type="ARBA" id="ARBA00023136"/>
    </source>
</evidence>
<dbReference type="SUPFAM" id="SSF161098">
    <property type="entry name" value="MetI-like"/>
    <property type="match status" value="1"/>
</dbReference>
<accession>A0A2A4Z073</accession>